<sequence>MAQTVAQKKAQQKYNAKHKEQRKLMSYRNTARVFIRSYATDDDLAELQTLMMSRSLVNRERAQLPTVEAYMTAHDLADKLIIWDRPEDLLTARQADDDTTDWQACFDETIAPHFNRDEPVIEFKTTGQSKYYSCSQAIAILDWQDQGASS</sequence>
<name>A0A1B2IXC7_9LACO</name>
<proteinExistence type="predicted"/>
<feature type="region of interest" description="Disordered" evidence="1">
    <location>
        <begin position="1"/>
        <end position="21"/>
    </location>
</feature>
<dbReference type="Proteomes" id="UP000093267">
    <property type="component" value="Chromosome"/>
</dbReference>
<protein>
    <submittedName>
        <fullName evidence="2">Uncharacterized protein</fullName>
    </submittedName>
</protein>
<dbReference type="AlphaFoldDB" id="A0A1B2IXC7"/>
<gene>
    <name evidence="2" type="ORF">AYR63_05785</name>
</gene>
<dbReference type="EMBL" id="CP014924">
    <property type="protein sequence ID" value="ANZ66693.1"/>
    <property type="molecule type" value="Genomic_DNA"/>
</dbReference>
<evidence type="ECO:0000313" key="2">
    <source>
        <dbReference type="EMBL" id="ANZ66693.1"/>
    </source>
</evidence>
<evidence type="ECO:0000256" key="1">
    <source>
        <dbReference type="SAM" id="MobiDB-lite"/>
    </source>
</evidence>
<organism evidence="2 3">
    <name type="scientific">Secundilactobacillus paracollinoides</name>
    <dbReference type="NCBI Taxonomy" id="240427"/>
    <lineage>
        <taxon>Bacteria</taxon>
        <taxon>Bacillati</taxon>
        <taxon>Bacillota</taxon>
        <taxon>Bacilli</taxon>
        <taxon>Lactobacillales</taxon>
        <taxon>Lactobacillaceae</taxon>
        <taxon>Secundilactobacillus</taxon>
    </lineage>
</organism>
<feature type="compositionally biased region" description="Low complexity" evidence="1">
    <location>
        <begin position="1"/>
        <end position="14"/>
    </location>
</feature>
<keyword evidence="3" id="KW-1185">Reference proteome</keyword>
<accession>A0A1B2IXC7</accession>
<reference evidence="2 3" key="1">
    <citation type="submission" date="2016-03" db="EMBL/GenBank/DDBJ databases">
        <title>Pediococcus and Lactobacillus from brewery environment - whole genome sequencing and assembly.</title>
        <authorList>
            <person name="Behr J."/>
            <person name="Geissler A.J."/>
            <person name="Vogel R.F."/>
        </authorList>
    </citation>
    <scope>NUCLEOTIDE SEQUENCE [LARGE SCALE GENOMIC DNA]</scope>
    <source>
        <strain evidence="2 3">TMW 1.1995</strain>
    </source>
</reference>
<evidence type="ECO:0000313" key="3">
    <source>
        <dbReference type="Proteomes" id="UP000093267"/>
    </source>
</evidence>
<dbReference type="RefSeq" id="WP_065902024.1">
    <property type="nucleotide sequence ID" value="NZ_CP014912.1"/>
</dbReference>
<dbReference type="OrthoDB" id="1699217at2"/>